<dbReference type="OrthoDB" id="6422239at2759"/>
<accession>A0A8X6UAM0</accession>
<organism evidence="1 2">
    <name type="scientific">Nephila pilipes</name>
    <name type="common">Giant wood spider</name>
    <name type="synonym">Nephila maculata</name>
    <dbReference type="NCBI Taxonomy" id="299642"/>
    <lineage>
        <taxon>Eukaryota</taxon>
        <taxon>Metazoa</taxon>
        <taxon>Ecdysozoa</taxon>
        <taxon>Arthropoda</taxon>
        <taxon>Chelicerata</taxon>
        <taxon>Arachnida</taxon>
        <taxon>Araneae</taxon>
        <taxon>Araneomorphae</taxon>
        <taxon>Entelegynae</taxon>
        <taxon>Araneoidea</taxon>
        <taxon>Nephilidae</taxon>
        <taxon>Nephila</taxon>
    </lineage>
</organism>
<evidence type="ECO:0000313" key="2">
    <source>
        <dbReference type="Proteomes" id="UP000887013"/>
    </source>
</evidence>
<evidence type="ECO:0000313" key="1">
    <source>
        <dbReference type="EMBL" id="GFU10299.1"/>
    </source>
</evidence>
<proteinExistence type="predicted"/>
<dbReference type="AlphaFoldDB" id="A0A8X6UAM0"/>
<dbReference type="Proteomes" id="UP000887013">
    <property type="component" value="Unassembled WGS sequence"/>
</dbReference>
<gene>
    <name evidence="1" type="ORF">NPIL_37041</name>
</gene>
<keyword evidence="2" id="KW-1185">Reference proteome</keyword>
<name>A0A8X6UAM0_NEPPI</name>
<sequence>MWHHAAAHEEEFLSSSDCQDIIEIIRSYDLRPHVPCSRCFTSFHTIRISKPVDREDDPSSCRCGSDSNIEPFTWSSGVKNKIIYDEKVKMEKTSKEKLPVFSSNRSAITPSEYGGQ</sequence>
<dbReference type="EMBL" id="BMAW01124967">
    <property type="protein sequence ID" value="GFU10299.1"/>
    <property type="molecule type" value="Genomic_DNA"/>
</dbReference>
<protein>
    <submittedName>
        <fullName evidence="1">Uncharacterized protein</fullName>
    </submittedName>
</protein>
<comment type="caution">
    <text evidence="1">The sequence shown here is derived from an EMBL/GenBank/DDBJ whole genome shotgun (WGS) entry which is preliminary data.</text>
</comment>
<reference evidence="1" key="1">
    <citation type="submission" date="2020-08" db="EMBL/GenBank/DDBJ databases">
        <title>Multicomponent nature underlies the extraordinary mechanical properties of spider dragline silk.</title>
        <authorList>
            <person name="Kono N."/>
            <person name="Nakamura H."/>
            <person name="Mori M."/>
            <person name="Yoshida Y."/>
            <person name="Ohtoshi R."/>
            <person name="Malay A.D."/>
            <person name="Moran D.A.P."/>
            <person name="Tomita M."/>
            <person name="Numata K."/>
            <person name="Arakawa K."/>
        </authorList>
    </citation>
    <scope>NUCLEOTIDE SEQUENCE</scope>
</reference>